<dbReference type="AlphaFoldDB" id="A0AAD7G965"/>
<evidence type="ECO:0000313" key="3">
    <source>
        <dbReference type="Proteomes" id="UP001221757"/>
    </source>
</evidence>
<dbReference type="Proteomes" id="UP001221757">
    <property type="component" value="Unassembled WGS sequence"/>
</dbReference>
<dbReference type="EMBL" id="JARKIE010000126">
    <property type="protein sequence ID" value="KAJ7679906.1"/>
    <property type="molecule type" value="Genomic_DNA"/>
</dbReference>
<proteinExistence type="predicted"/>
<protein>
    <submittedName>
        <fullName evidence="2">Uncharacterized protein</fullName>
    </submittedName>
</protein>
<feature type="compositionally biased region" description="Low complexity" evidence="1">
    <location>
        <begin position="192"/>
        <end position="210"/>
    </location>
</feature>
<evidence type="ECO:0000313" key="2">
    <source>
        <dbReference type="EMBL" id="KAJ7679906.1"/>
    </source>
</evidence>
<keyword evidence="3" id="KW-1185">Reference proteome</keyword>
<reference evidence="2" key="1">
    <citation type="submission" date="2023-03" db="EMBL/GenBank/DDBJ databases">
        <title>Massive genome expansion in bonnet fungi (Mycena s.s.) driven by repeated elements and novel gene families across ecological guilds.</title>
        <authorList>
            <consortium name="Lawrence Berkeley National Laboratory"/>
            <person name="Harder C.B."/>
            <person name="Miyauchi S."/>
            <person name="Viragh M."/>
            <person name="Kuo A."/>
            <person name="Thoen E."/>
            <person name="Andreopoulos B."/>
            <person name="Lu D."/>
            <person name="Skrede I."/>
            <person name="Drula E."/>
            <person name="Henrissat B."/>
            <person name="Morin E."/>
            <person name="Kohler A."/>
            <person name="Barry K."/>
            <person name="LaButti K."/>
            <person name="Morin E."/>
            <person name="Salamov A."/>
            <person name="Lipzen A."/>
            <person name="Mereny Z."/>
            <person name="Hegedus B."/>
            <person name="Baldrian P."/>
            <person name="Stursova M."/>
            <person name="Weitz H."/>
            <person name="Taylor A."/>
            <person name="Grigoriev I.V."/>
            <person name="Nagy L.G."/>
            <person name="Martin F."/>
            <person name="Kauserud H."/>
        </authorList>
    </citation>
    <scope>NUCLEOTIDE SEQUENCE</scope>
    <source>
        <strain evidence="2">CBHHK067</strain>
    </source>
</reference>
<organism evidence="2 3">
    <name type="scientific">Mycena rosella</name>
    <name type="common">Pink bonnet</name>
    <name type="synonym">Agaricus rosellus</name>
    <dbReference type="NCBI Taxonomy" id="1033263"/>
    <lineage>
        <taxon>Eukaryota</taxon>
        <taxon>Fungi</taxon>
        <taxon>Dikarya</taxon>
        <taxon>Basidiomycota</taxon>
        <taxon>Agaricomycotina</taxon>
        <taxon>Agaricomycetes</taxon>
        <taxon>Agaricomycetidae</taxon>
        <taxon>Agaricales</taxon>
        <taxon>Marasmiineae</taxon>
        <taxon>Mycenaceae</taxon>
        <taxon>Mycena</taxon>
    </lineage>
</organism>
<comment type="caution">
    <text evidence="2">The sequence shown here is derived from an EMBL/GenBank/DDBJ whole genome shotgun (WGS) entry which is preliminary data.</text>
</comment>
<evidence type="ECO:0000256" key="1">
    <source>
        <dbReference type="SAM" id="MobiDB-lite"/>
    </source>
</evidence>
<name>A0AAD7G965_MYCRO</name>
<feature type="region of interest" description="Disordered" evidence="1">
    <location>
        <begin position="176"/>
        <end position="213"/>
    </location>
</feature>
<accession>A0AAD7G965</accession>
<gene>
    <name evidence="2" type="ORF">B0H17DRAFT_1206301</name>
</gene>
<sequence>MFPCTTAASSTTCDALRATTPCPNAIRAYSADSALTHDACARSDSTLRAPLRHGGVAPPPSHRGAPASSIEQYVKTMNIFQVRRRTRGAPVIEPATRAIRRSAFPLSHHLGYAISARPPSIFRRSYPEFTHLVIAHPHPLPLPPHLAPPNWLAPSCAFGSETCTRGRALVRRHLLPRASTPHAPNASDPPYSARSTARARSARAPRAAALPRHRTPTRDRLLRVWRHRGEWDGGDVGCAMCDLVCRYRALNICHPTTRSSPSSTLSTPTFHFLPIADQALVRLKFSPFYALSAAGRSGKGVRAVCPPSPLVRAARSTACDFSGNATLRALALPLLTRRARI</sequence>